<keyword evidence="6" id="KW-0004">4Fe-4S</keyword>
<evidence type="ECO:0000256" key="4">
    <source>
        <dbReference type="ARBA" id="ARBA00012045"/>
    </source>
</evidence>
<dbReference type="InterPro" id="IPR003651">
    <property type="entry name" value="Endonuclease3_FeS-loop_motif"/>
</dbReference>
<accession>A0A2T2WX62</accession>
<dbReference type="Pfam" id="PF10576">
    <property type="entry name" value="EndIII_4Fe-2S"/>
    <property type="match status" value="1"/>
</dbReference>
<sequence>MKRIKYHAAVDTNLLHIFQSGIQEWYRQEGRNLPWRHTTDPYHILVSEILLHQTTVKTVEPVYRRFLERFPSVTDLARSSLEEVKAITDPLGYKIRGKWLHDIAGVVVNEFDGTFPNSLEELLRLPGVGRYTAGAILSFAYGYDAPILDTNVNRLIGRYFAINYKNPQAEVKHQLWSVAEAIVPSGQAREFNNALMDMGALICTARKPKCLVCPVATGCAMLTIPNQKHANFAAEERVQYRIRSALEKGTGHALEPD</sequence>
<evidence type="ECO:0000256" key="1">
    <source>
        <dbReference type="ARBA" id="ARBA00000843"/>
    </source>
</evidence>
<keyword evidence="11" id="KW-0411">Iron-sulfur</keyword>
<keyword evidence="8" id="KW-0227">DNA damage</keyword>
<evidence type="ECO:0000256" key="8">
    <source>
        <dbReference type="ARBA" id="ARBA00022763"/>
    </source>
</evidence>
<dbReference type="Pfam" id="PF00633">
    <property type="entry name" value="HHH"/>
    <property type="match status" value="1"/>
</dbReference>
<dbReference type="PROSITE" id="PS01155">
    <property type="entry name" value="ENDONUCLEASE_III_2"/>
    <property type="match status" value="1"/>
</dbReference>
<dbReference type="GO" id="GO:0046872">
    <property type="term" value="F:metal ion binding"/>
    <property type="evidence" value="ECO:0007669"/>
    <property type="project" value="UniProtKB-KW"/>
</dbReference>
<dbReference type="GO" id="GO:0000701">
    <property type="term" value="F:purine-specific mismatch base pair DNA N-glycosylase activity"/>
    <property type="evidence" value="ECO:0007669"/>
    <property type="project" value="UniProtKB-EC"/>
</dbReference>
<gene>
    <name evidence="15" type="ORF">C7B43_13070</name>
</gene>
<dbReference type="Proteomes" id="UP000242699">
    <property type="component" value="Unassembled WGS sequence"/>
</dbReference>
<keyword evidence="9" id="KW-0378">Hydrolase</keyword>
<feature type="domain" description="HhH-GPD" evidence="14">
    <location>
        <begin position="50"/>
        <end position="201"/>
    </location>
</feature>
<dbReference type="GO" id="GO:0035485">
    <property type="term" value="F:adenine/guanine mispair binding"/>
    <property type="evidence" value="ECO:0007669"/>
    <property type="project" value="TreeGrafter"/>
</dbReference>
<dbReference type="PANTHER" id="PTHR42944">
    <property type="entry name" value="ADENINE DNA GLYCOSYLASE"/>
    <property type="match status" value="1"/>
</dbReference>
<dbReference type="Pfam" id="PF00730">
    <property type="entry name" value="HhH-GPD"/>
    <property type="match status" value="1"/>
</dbReference>
<comment type="cofactor">
    <cofactor evidence="2">
        <name>[4Fe-4S] cluster</name>
        <dbReference type="ChEBI" id="CHEBI:49883"/>
    </cofactor>
</comment>
<dbReference type="GO" id="GO:0032357">
    <property type="term" value="F:oxidized purine DNA binding"/>
    <property type="evidence" value="ECO:0007669"/>
    <property type="project" value="TreeGrafter"/>
</dbReference>
<dbReference type="PANTHER" id="PTHR42944:SF1">
    <property type="entry name" value="ADENINE DNA GLYCOSYLASE"/>
    <property type="match status" value="1"/>
</dbReference>
<dbReference type="PROSITE" id="PS00764">
    <property type="entry name" value="ENDONUCLEASE_III_1"/>
    <property type="match status" value="1"/>
</dbReference>
<evidence type="ECO:0000256" key="3">
    <source>
        <dbReference type="ARBA" id="ARBA00008343"/>
    </source>
</evidence>
<evidence type="ECO:0000256" key="5">
    <source>
        <dbReference type="ARBA" id="ARBA00022023"/>
    </source>
</evidence>
<dbReference type="InterPro" id="IPR000445">
    <property type="entry name" value="HhH_motif"/>
</dbReference>
<dbReference type="InterPro" id="IPR004035">
    <property type="entry name" value="Endouclease-III_FeS-bd_BS"/>
</dbReference>
<keyword evidence="10" id="KW-0408">Iron</keyword>
<dbReference type="InterPro" id="IPR011257">
    <property type="entry name" value="DNA_glycosylase"/>
</dbReference>
<evidence type="ECO:0000256" key="11">
    <source>
        <dbReference type="ARBA" id="ARBA00023014"/>
    </source>
</evidence>
<dbReference type="SMART" id="SM00478">
    <property type="entry name" value="ENDO3c"/>
    <property type="match status" value="1"/>
</dbReference>
<dbReference type="GO" id="GO:0006284">
    <property type="term" value="P:base-excision repair"/>
    <property type="evidence" value="ECO:0007669"/>
    <property type="project" value="InterPro"/>
</dbReference>
<dbReference type="EMBL" id="PXYT01000032">
    <property type="protein sequence ID" value="PSR26821.1"/>
    <property type="molecule type" value="Genomic_DNA"/>
</dbReference>
<keyword evidence="13" id="KW-0326">Glycosidase</keyword>
<comment type="similarity">
    <text evidence="3">Belongs to the Nth/MutY family.</text>
</comment>
<dbReference type="InterPro" id="IPR023170">
    <property type="entry name" value="HhH_base_excis_C"/>
</dbReference>
<evidence type="ECO:0000259" key="14">
    <source>
        <dbReference type="SMART" id="SM00478"/>
    </source>
</evidence>
<evidence type="ECO:0000313" key="15">
    <source>
        <dbReference type="EMBL" id="PSR26821.1"/>
    </source>
</evidence>
<organism evidence="15 16">
    <name type="scientific">Sulfobacillus benefaciens</name>
    <dbReference type="NCBI Taxonomy" id="453960"/>
    <lineage>
        <taxon>Bacteria</taxon>
        <taxon>Bacillati</taxon>
        <taxon>Bacillota</taxon>
        <taxon>Clostridia</taxon>
        <taxon>Eubacteriales</taxon>
        <taxon>Clostridiales Family XVII. Incertae Sedis</taxon>
        <taxon>Sulfobacillus</taxon>
    </lineage>
</organism>
<comment type="caution">
    <text evidence="15">The sequence shown here is derived from an EMBL/GenBank/DDBJ whole genome shotgun (WGS) entry which is preliminary data.</text>
</comment>
<dbReference type="CDD" id="cd00056">
    <property type="entry name" value="ENDO3c"/>
    <property type="match status" value="1"/>
</dbReference>
<evidence type="ECO:0000313" key="16">
    <source>
        <dbReference type="Proteomes" id="UP000242699"/>
    </source>
</evidence>
<dbReference type="Gene3D" id="1.10.340.30">
    <property type="entry name" value="Hypothetical protein, domain 2"/>
    <property type="match status" value="1"/>
</dbReference>
<dbReference type="InterPro" id="IPR044298">
    <property type="entry name" value="MIG/MutY"/>
</dbReference>
<dbReference type="InterPro" id="IPR003265">
    <property type="entry name" value="HhH-GPD_domain"/>
</dbReference>
<evidence type="ECO:0000256" key="10">
    <source>
        <dbReference type="ARBA" id="ARBA00023004"/>
    </source>
</evidence>
<comment type="catalytic activity">
    <reaction evidence="1">
        <text>Hydrolyzes free adenine bases from 7,8-dihydro-8-oxoguanine:adenine mismatched double-stranded DNA, leaving an apurinic site.</text>
        <dbReference type="EC" id="3.2.2.31"/>
    </reaction>
</comment>
<keyword evidence="12" id="KW-0234">DNA repair</keyword>
<dbReference type="Gene3D" id="1.10.1670.10">
    <property type="entry name" value="Helix-hairpin-Helix base-excision DNA repair enzymes (C-terminal)"/>
    <property type="match status" value="1"/>
</dbReference>
<proteinExistence type="inferred from homology"/>
<evidence type="ECO:0000256" key="7">
    <source>
        <dbReference type="ARBA" id="ARBA00022723"/>
    </source>
</evidence>
<evidence type="ECO:0000256" key="2">
    <source>
        <dbReference type="ARBA" id="ARBA00001966"/>
    </source>
</evidence>
<name>A0A2T2WX62_9FIRM</name>
<dbReference type="EC" id="3.2.2.31" evidence="4"/>
<reference evidence="15 16" key="1">
    <citation type="journal article" date="2014" name="BMC Genomics">
        <title>Comparison of environmental and isolate Sulfobacillus genomes reveals diverse carbon, sulfur, nitrogen, and hydrogen metabolisms.</title>
        <authorList>
            <person name="Justice N.B."/>
            <person name="Norman A."/>
            <person name="Brown C.T."/>
            <person name="Singh A."/>
            <person name="Thomas B.C."/>
            <person name="Banfield J.F."/>
        </authorList>
    </citation>
    <scope>NUCLEOTIDE SEQUENCE [LARGE SCALE GENOMIC DNA]</scope>
    <source>
        <strain evidence="15">AMDSBA1</strain>
    </source>
</reference>
<dbReference type="GO" id="GO:0034039">
    <property type="term" value="F:8-oxo-7,8-dihydroguanine DNA N-glycosylase activity"/>
    <property type="evidence" value="ECO:0007669"/>
    <property type="project" value="TreeGrafter"/>
</dbReference>
<evidence type="ECO:0000256" key="6">
    <source>
        <dbReference type="ARBA" id="ARBA00022485"/>
    </source>
</evidence>
<evidence type="ECO:0000256" key="12">
    <source>
        <dbReference type="ARBA" id="ARBA00023204"/>
    </source>
</evidence>
<protein>
    <recommendedName>
        <fullName evidence="5">Adenine DNA glycosylase</fullName>
        <ecNumber evidence="4">3.2.2.31</ecNumber>
    </recommendedName>
</protein>
<dbReference type="SUPFAM" id="SSF48150">
    <property type="entry name" value="DNA-glycosylase"/>
    <property type="match status" value="1"/>
</dbReference>
<dbReference type="GO" id="GO:0006298">
    <property type="term" value="P:mismatch repair"/>
    <property type="evidence" value="ECO:0007669"/>
    <property type="project" value="TreeGrafter"/>
</dbReference>
<evidence type="ECO:0000256" key="9">
    <source>
        <dbReference type="ARBA" id="ARBA00022801"/>
    </source>
</evidence>
<dbReference type="AlphaFoldDB" id="A0A2T2WX62"/>
<dbReference type="InterPro" id="IPR004036">
    <property type="entry name" value="Endonuclease-III-like_CS2"/>
</dbReference>
<keyword evidence="7" id="KW-0479">Metal-binding</keyword>
<dbReference type="GO" id="GO:0051539">
    <property type="term" value="F:4 iron, 4 sulfur cluster binding"/>
    <property type="evidence" value="ECO:0007669"/>
    <property type="project" value="UniProtKB-KW"/>
</dbReference>
<evidence type="ECO:0000256" key="13">
    <source>
        <dbReference type="ARBA" id="ARBA00023295"/>
    </source>
</evidence>